<evidence type="ECO:0000313" key="5">
    <source>
        <dbReference type="Proteomes" id="UP000270616"/>
    </source>
</evidence>
<gene>
    <name evidence="4" type="primary">yvcK</name>
    <name evidence="4" type="ORF">EDL96_05595</name>
</gene>
<comment type="similarity">
    <text evidence="2">Belongs to the gluconeogenesis factor family.</text>
</comment>
<evidence type="ECO:0000313" key="4">
    <source>
        <dbReference type="EMBL" id="ROZ63813.1"/>
    </source>
</evidence>
<evidence type="ECO:0000256" key="3">
    <source>
        <dbReference type="SAM" id="MobiDB-lite"/>
    </source>
</evidence>
<dbReference type="HAMAP" id="MF_00973">
    <property type="entry name" value="Gluconeogen_factor"/>
    <property type="match status" value="1"/>
</dbReference>
<dbReference type="Gene3D" id="3.40.50.10680">
    <property type="entry name" value="CofD-like domains"/>
    <property type="match status" value="1"/>
</dbReference>
<dbReference type="EMBL" id="RKMF01000005">
    <property type="protein sequence ID" value="ROZ63813.1"/>
    <property type="molecule type" value="Genomic_DNA"/>
</dbReference>
<dbReference type="CDD" id="cd07187">
    <property type="entry name" value="YvcK_like"/>
    <property type="match status" value="1"/>
</dbReference>
<dbReference type="AlphaFoldDB" id="A0A3N3ZRC3"/>
<feature type="compositionally biased region" description="Low complexity" evidence="3">
    <location>
        <begin position="12"/>
        <end position="23"/>
    </location>
</feature>
<feature type="region of interest" description="Disordered" evidence="3">
    <location>
        <begin position="1"/>
        <end position="60"/>
    </location>
</feature>
<keyword evidence="5" id="KW-1185">Reference proteome</keyword>
<dbReference type="Proteomes" id="UP000270616">
    <property type="component" value="Unassembled WGS sequence"/>
</dbReference>
<dbReference type="InterPro" id="IPR002882">
    <property type="entry name" value="CofD"/>
</dbReference>
<keyword evidence="1 2" id="KW-0963">Cytoplasm</keyword>
<accession>A0A3N3ZRC3</accession>
<name>A0A3N3ZRC3_9MICC</name>
<dbReference type="GO" id="GO:0005737">
    <property type="term" value="C:cytoplasm"/>
    <property type="evidence" value="ECO:0007669"/>
    <property type="project" value="UniProtKB-SubCell"/>
</dbReference>
<evidence type="ECO:0000256" key="1">
    <source>
        <dbReference type="ARBA" id="ARBA00022490"/>
    </source>
</evidence>
<dbReference type="InterPro" id="IPR038136">
    <property type="entry name" value="CofD-like_dom_sf"/>
</dbReference>
<comment type="function">
    <text evidence="2">Required for morphogenesis under gluconeogenic growth conditions.</text>
</comment>
<dbReference type="GO" id="GO:0043743">
    <property type="term" value="F:LPPG:FO 2-phospho-L-lactate transferase activity"/>
    <property type="evidence" value="ECO:0007669"/>
    <property type="project" value="InterPro"/>
</dbReference>
<proteinExistence type="inferred from homology"/>
<comment type="subcellular location">
    <subcellularLocation>
        <location evidence="2">Cytoplasm</location>
    </subcellularLocation>
</comment>
<dbReference type="OrthoDB" id="9783842at2"/>
<dbReference type="SUPFAM" id="SSF142338">
    <property type="entry name" value="CofD-like"/>
    <property type="match status" value="1"/>
</dbReference>
<organism evidence="4 5">
    <name type="scientific">Kocuria soli</name>
    <dbReference type="NCBI Taxonomy" id="2485125"/>
    <lineage>
        <taxon>Bacteria</taxon>
        <taxon>Bacillati</taxon>
        <taxon>Actinomycetota</taxon>
        <taxon>Actinomycetes</taxon>
        <taxon>Micrococcales</taxon>
        <taxon>Micrococcaceae</taxon>
        <taxon>Kocuria</taxon>
    </lineage>
</organism>
<protein>
    <recommendedName>
        <fullName evidence="2">Putative gluconeogenesis factor</fullName>
    </recommendedName>
</protein>
<reference evidence="4 5" key="1">
    <citation type="submission" date="2018-10" db="EMBL/GenBank/DDBJ databases">
        <title>Kocuria sp. M5W7-7, whole genome shotgun sequence.</title>
        <authorList>
            <person name="Tuo L."/>
        </authorList>
    </citation>
    <scope>NUCLEOTIDE SEQUENCE [LARGE SCALE GENOMIC DNA]</scope>
    <source>
        <strain evidence="4 5">M5W7-7</strain>
    </source>
</reference>
<dbReference type="NCBIfam" id="TIGR01826">
    <property type="entry name" value="CofD_related"/>
    <property type="match status" value="1"/>
</dbReference>
<dbReference type="GO" id="GO:0008360">
    <property type="term" value="P:regulation of cell shape"/>
    <property type="evidence" value="ECO:0007669"/>
    <property type="project" value="UniProtKB-UniRule"/>
</dbReference>
<dbReference type="PANTHER" id="PTHR30135">
    <property type="entry name" value="UNCHARACTERIZED PROTEIN YVCK-RELATED"/>
    <property type="match status" value="1"/>
</dbReference>
<sequence>MTDQHRPSPVSGAPTGFPAAGGPMRPDLPPGPFAGRQDQSRGSNDDAPARPRRSSGKAVVALGGGHGLSASLSALRLLTNHLTAVVTVADDGGSSGRLREELAVLPPGDLRMALSALCDDSDWGLTWRDVMQHRFGSLPHRPSSLDGHALGNLLIVTLWELLGDPVAGLRWAGALLGAQGQVLPMSVTPLVIEGDVADDSVDQGFRTVSGQVALAKEPYVRNVRLKPPGAVVCKQALDAVEAADAVILGPGSWHTSVLPHLLLPELRQALETTEGQRVITMNLSRDTETEGKTSAQELEVLHEHAPNLRIDSVIADPSAVEDQSHLEAVASRMGASVHFADLRRARGERVHSSFKLAAAYQEVLGSV</sequence>
<comment type="caution">
    <text evidence="4">The sequence shown here is derived from an EMBL/GenBank/DDBJ whole genome shotgun (WGS) entry which is preliminary data.</text>
</comment>
<evidence type="ECO:0000256" key="2">
    <source>
        <dbReference type="HAMAP-Rule" id="MF_00973"/>
    </source>
</evidence>
<dbReference type="InterPro" id="IPR010119">
    <property type="entry name" value="Gluconeogen_factor"/>
</dbReference>
<dbReference type="PANTHER" id="PTHR30135:SF3">
    <property type="entry name" value="GLUCONEOGENESIS FACTOR-RELATED"/>
    <property type="match status" value="1"/>
</dbReference>
<dbReference type="Pfam" id="PF01933">
    <property type="entry name" value="CofD"/>
    <property type="match status" value="1"/>
</dbReference>